<evidence type="ECO:0000256" key="1">
    <source>
        <dbReference type="ARBA" id="ARBA00022679"/>
    </source>
</evidence>
<evidence type="ECO:0000256" key="2">
    <source>
        <dbReference type="ARBA" id="ARBA00022741"/>
    </source>
</evidence>
<dbReference type="InterPro" id="IPR050339">
    <property type="entry name" value="CC_SR_Kinase"/>
</dbReference>
<dbReference type="EMBL" id="AJWJ01000070">
    <property type="protein sequence ID" value="KAF2076168.1"/>
    <property type="molecule type" value="Genomic_DNA"/>
</dbReference>
<dbReference type="Pfam" id="PF00069">
    <property type="entry name" value="Pkinase"/>
    <property type="match status" value="2"/>
</dbReference>
<keyword evidence="2 8" id="KW-0547">Nucleotide-binding</keyword>
<evidence type="ECO:0000313" key="12">
    <source>
        <dbReference type="Proteomes" id="UP000695562"/>
    </source>
</evidence>
<dbReference type="PROSITE" id="PS50011">
    <property type="entry name" value="PROTEIN_KINASE_DOM"/>
    <property type="match status" value="1"/>
</dbReference>
<evidence type="ECO:0000256" key="3">
    <source>
        <dbReference type="ARBA" id="ARBA00022777"/>
    </source>
</evidence>
<keyword evidence="3" id="KW-0418">Kinase</keyword>
<protein>
    <recommendedName>
        <fullName evidence="10">Protein kinase domain-containing protein</fullName>
    </recommendedName>
</protein>
<feature type="region of interest" description="Disordered" evidence="9">
    <location>
        <begin position="88"/>
        <end position="149"/>
    </location>
</feature>
<dbReference type="PANTHER" id="PTHR11042">
    <property type="entry name" value="EUKARYOTIC TRANSLATION INITIATION FACTOR 2-ALPHA KINASE EIF2-ALPHA KINASE -RELATED"/>
    <property type="match status" value="1"/>
</dbReference>
<dbReference type="InterPro" id="IPR000719">
    <property type="entry name" value="Prot_kinase_dom"/>
</dbReference>
<feature type="region of interest" description="Disordered" evidence="9">
    <location>
        <begin position="628"/>
        <end position="662"/>
    </location>
</feature>
<feature type="region of interest" description="Disordered" evidence="9">
    <location>
        <begin position="525"/>
        <end position="589"/>
    </location>
</feature>
<feature type="compositionally biased region" description="Polar residues" evidence="9">
    <location>
        <begin position="525"/>
        <end position="541"/>
    </location>
</feature>
<dbReference type="Gene3D" id="1.10.510.10">
    <property type="entry name" value="Transferase(Phosphotransferase) domain 1"/>
    <property type="match status" value="1"/>
</dbReference>
<evidence type="ECO:0000256" key="6">
    <source>
        <dbReference type="ARBA" id="ARBA00047899"/>
    </source>
</evidence>
<keyword evidence="1" id="KW-0808">Transferase</keyword>
<evidence type="ECO:0000313" key="11">
    <source>
        <dbReference type="EMBL" id="KAF2076168.1"/>
    </source>
</evidence>
<evidence type="ECO:0000256" key="7">
    <source>
        <dbReference type="ARBA" id="ARBA00048679"/>
    </source>
</evidence>
<dbReference type="Proteomes" id="UP000695562">
    <property type="component" value="Unassembled WGS sequence"/>
</dbReference>
<dbReference type="GO" id="GO:0110031">
    <property type="term" value="P:negative regulation of G2/MI transition of meiotic cell cycle"/>
    <property type="evidence" value="ECO:0007669"/>
    <property type="project" value="TreeGrafter"/>
</dbReference>
<feature type="compositionally biased region" description="Polar residues" evidence="9">
    <location>
        <begin position="549"/>
        <end position="566"/>
    </location>
</feature>
<evidence type="ECO:0000256" key="4">
    <source>
        <dbReference type="ARBA" id="ARBA00022840"/>
    </source>
</evidence>
<dbReference type="PROSITE" id="PS00107">
    <property type="entry name" value="PROTEIN_KINASE_ATP"/>
    <property type="match status" value="1"/>
</dbReference>
<feature type="compositionally biased region" description="Acidic residues" evidence="9">
    <location>
        <begin position="123"/>
        <end position="144"/>
    </location>
</feature>
<feature type="region of interest" description="Disordered" evidence="9">
    <location>
        <begin position="1"/>
        <end position="35"/>
    </location>
</feature>
<organism evidence="11 12">
    <name type="scientific">Polysphondylium violaceum</name>
    <dbReference type="NCBI Taxonomy" id="133409"/>
    <lineage>
        <taxon>Eukaryota</taxon>
        <taxon>Amoebozoa</taxon>
        <taxon>Evosea</taxon>
        <taxon>Eumycetozoa</taxon>
        <taxon>Dictyostelia</taxon>
        <taxon>Dictyosteliales</taxon>
        <taxon>Dictyosteliaceae</taxon>
        <taxon>Polysphondylium</taxon>
    </lineage>
</organism>
<dbReference type="SMART" id="SM00220">
    <property type="entry name" value="S_TKc"/>
    <property type="match status" value="1"/>
</dbReference>
<feature type="region of interest" description="Disordered" evidence="9">
    <location>
        <begin position="329"/>
        <end position="359"/>
    </location>
</feature>
<comment type="similarity">
    <text evidence="5">Belongs to the protein kinase superfamily. Ser/Thr protein kinase family. GCN2 subfamily.</text>
</comment>
<comment type="catalytic activity">
    <reaction evidence="6">
        <text>L-threonyl-[protein] + ATP = O-phospho-L-threonyl-[protein] + ADP + H(+)</text>
        <dbReference type="Rhea" id="RHEA:46608"/>
        <dbReference type="Rhea" id="RHEA-COMP:11060"/>
        <dbReference type="Rhea" id="RHEA-COMP:11605"/>
        <dbReference type="ChEBI" id="CHEBI:15378"/>
        <dbReference type="ChEBI" id="CHEBI:30013"/>
        <dbReference type="ChEBI" id="CHEBI:30616"/>
        <dbReference type="ChEBI" id="CHEBI:61977"/>
        <dbReference type="ChEBI" id="CHEBI:456216"/>
        <dbReference type="EC" id="2.7.11.1"/>
    </reaction>
</comment>
<dbReference type="AlphaFoldDB" id="A0A8J4V2D5"/>
<feature type="compositionally biased region" description="Low complexity" evidence="9">
    <location>
        <begin position="88"/>
        <end position="109"/>
    </location>
</feature>
<keyword evidence="4 8" id="KW-0067">ATP-binding</keyword>
<comment type="caution">
    <text evidence="11">The sequence shown here is derived from an EMBL/GenBank/DDBJ whole genome shotgun (WGS) entry which is preliminary data.</text>
</comment>
<name>A0A8J4V2D5_9MYCE</name>
<feature type="compositionally biased region" description="Polar residues" evidence="9">
    <location>
        <begin position="1"/>
        <end position="17"/>
    </location>
</feature>
<proteinExistence type="inferred from homology"/>
<evidence type="ECO:0000256" key="5">
    <source>
        <dbReference type="ARBA" id="ARBA00037982"/>
    </source>
</evidence>
<dbReference type="Gene3D" id="3.30.200.20">
    <property type="entry name" value="Phosphorylase Kinase, domain 1"/>
    <property type="match status" value="1"/>
</dbReference>
<feature type="compositionally biased region" description="Low complexity" evidence="9">
    <location>
        <begin position="329"/>
        <end position="355"/>
    </location>
</feature>
<accession>A0A8J4V2D5</accession>
<dbReference type="PROSITE" id="PS00108">
    <property type="entry name" value="PROTEIN_KINASE_ST"/>
    <property type="match status" value="1"/>
</dbReference>
<feature type="region of interest" description="Disordered" evidence="9">
    <location>
        <begin position="50"/>
        <end position="69"/>
    </location>
</feature>
<evidence type="ECO:0000256" key="9">
    <source>
        <dbReference type="SAM" id="MobiDB-lite"/>
    </source>
</evidence>
<dbReference type="InterPro" id="IPR011009">
    <property type="entry name" value="Kinase-like_dom_sf"/>
</dbReference>
<feature type="binding site" evidence="8">
    <location>
        <position position="190"/>
    </location>
    <ligand>
        <name>ATP</name>
        <dbReference type="ChEBI" id="CHEBI:30616"/>
    </ligand>
</feature>
<evidence type="ECO:0000256" key="8">
    <source>
        <dbReference type="PROSITE-ProRule" id="PRU10141"/>
    </source>
</evidence>
<dbReference type="OrthoDB" id="5337378at2759"/>
<gene>
    <name evidence="11" type="ORF">CYY_002521</name>
</gene>
<dbReference type="SUPFAM" id="SSF56112">
    <property type="entry name" value="Protein kinase-like (PK-like)"/>
    <property type="match status" value="1"/>
</dbReference>
<dbReference type="GO" id="GO:0004674">
    <property type="term" value="F:protein serine/threonine kinase activity"/>
    <property type="evidence" value="ECO:0007669"/>
    <property type="project" value="UniProtKB-EC"/>
</dbReference>
<dbReference type="GO" id="GO:0005737">
    <property type="term" value="C:cytoplasm"/>
    <property type="evidence" value="ECO:0007669"/>
    <property type="project" value="TreeGrafter"/>
</dbReference>
<dbReference type="InterPro" id="IPR017441">
    <property type="entry name" value="Protein_kinase_ATP_BS"/>
</dbReference>
<dbReference type="GO" id="GO:0005634">
    <property type="term" value="C:nucleus"/>
    <property type="evidence" value="ECO:0007669"/>
    <property type="project" value="TreeGrafter"/>
</dbReference>
<evidence type="ECO:0000259" key="10">
    <source>
        <dbReference type="PROSITE" id="PS50011"/>
    </source>
</evidence>
<dbReference type="InterPro" id="IPR008271">
    <property type="entry name" value="Ser/Thr_kinase_AS"/>
</dbReference>
<feature type="domain" description="Protein kinase" evidence="10">
    <location>
        <begin position="161"/>
        <end position="471"/>
    </location>
</feature>
<dbReference type="GO" id="GO:0005524">
    <property type="term" value="F:ATP binding"/>
    <property type="evidence" value="ECO:0007669"/>
    <property type="project" value="UniProtKB-UniRule"/>
</dbReference>
<feature type="compositionally biased region" description="Low complexity" evidence="9">
    <location>
        <begin position="567"/>
        <end position="586"/>
    </location>
</feature>
<sequence>MNKNYIPSTPLKTPNSRGNGGNFQQQQNSVTKPTPEQYVFDVKLFSEKKKVQQTPKCPSPPLKSTPASRILTLKSNTPFIHHMSFLNPLTTPETTTKSKTNGNNNSNGNSKKKVHSNKLFQDLSEDDSLSDGDEGDDNDSDIEQDSSMMSGYSNSMFDKNFDIICNLGRGSFSDVFKTKSKSDGNFYAVKQARHQFRGYQERDRALKEIKNATSLPYHSNIIQYLSAWEQSGILYIQTELCEKGSLKDFLDTNQNISEELIWSFLLDTCLGIKHIHSHNMLHLDIKPENLFISTSGILKIGDFGMAVKLEPSNQNNNSMENNNLFKDFNLSPSKSNDNNNNGNSNNNNNNNSLRKSNNDAHNLSLDEDDIFFDFLEGDSRYLALEFLNDKKLISFPSDIFSIGVTFFEMITGKEMPSNGPLWEQLRNDHAFEFLQDDKKYSQALYQLVLDMMKSDIYERITIDEILEIPNIQEIQEKRRHDSSNIYTQQLISPYFTSLQNLSINSNSPTFLSSTKKHNLFDEFQNSASGRESPSTFNQSFDNNNNNNNSSGTLSPPLSADTPDSQFNLNNTSVTSNNSNNGSFSKTIQQTPLSQSSMISKHPFNNYLASIKHNSALNSSSEYLFKNQNQTVQEQQQQQQNQSLTTSSSSLGKRPFENSDESNNFSQKLCILDTSNNNNNNNNNIEEMAMSPRNLLSLFQDTNK</sequence>
<keyword evidence="12" id="KW-1185">Reference proteome</keyword>
<comment type="catalytic activity">
    <reaction evidence="7">
        <text>L-seryl-[protein] + ATP = O-phospho-L-seryl-[protein] + ADP + H(+)</text>
        <dbReference type="Rhea" id="RHEA:17989"/>
        <dbReference type="Rhea" id="RHEA-COMP:9863"/>
        <dbReference type="Rhea" id="RHEA-COMP:11604"/>
        <dbReference type="ChEBI" id="CHEBI:15378"/>
        <dbReference type="ChEBI" id="CHEBI:29999"/>
        <dbReference type="ChEBI" id="CHEBI:30616"/>
        <dbReference type="ChEBI" id="CHEBI:83421"/>
        <dbReference type="ChEBI" id="CHEBI:456216"/>
        <dbReference type="EC" id="2.7.11.1"/>
    </reaction>
</comment>
<dbReference type="PANTHER" id="PTHR11042:SF190">
    <property type="entry name" value="MITOSIS INHIBITOR PROTEIN KINASE MIK1"/>
    <property type="match status" value="1"/>
</dbReference>
<reference evidence="11" key="1">
    <citation type="submission" date="2020-01" db="EMBL/GenBank/DDBJ databases">
        <title>Development of genomics and gene disruption for Polysphondylium violaceum indicates a role for the polyketide synthase stlB in stalk morphogenesis.</title>
        <authorList>
            <person name="Narita B."/>
            <person name="Kawabe Y."/>
            <person name="Kin K."/>
            <person name="Saito T."/>
            <person name="Gibbs R."/>
            <person name="Kuspa A."/>
            <person name="Muzny D."/>
            <person name="Queller D."/>
            <person name="Richards S."/>
            <person name="Strassman J."/>
            <person name="Sucgang R."/>
            <person name="Worley K."/>
            <person name="Schaap P."/>
        </authorList>
    </citation>
    <scope>NUCLEOTIDE SEQUENCE</scope>
    <source>
        <strain evidence="11">QSvi11</strain>
    </source>
</reference>
<feature type="compositionally biased region" description="Low complexity" evidence="9">
    <location>
        <begin position="628"/>
        <end position="649"/>
    </location>
</feature>